<name>A0A382BPR9_9ZZZZ</name>
<dbReference type="AlphaFoldDB" id="A0A382BPR9"/>
<accession>A0A382BPR9</accession>
<gene>
    <name evidence="1" type="ORF">METZ01_LOCUS168011</name>
</gene>
<reference evidence="1" key="1">
    <citation type="submission" date="2018-05" db="EMBL/GenBank/DDBJ databases">
        <authorList>
            <person name="Lanie J.A."/>
            <person name="Ng W.-L."/>
            <person name="Kazmierczak K.M."/>
            <person name="Andrzejewski T.M."/>
            <person name="Davidsen T.M."/>
            <person name="Wayne K.J."/>
            <person name="Tettelin H."/>
            <person name="Glass J.I."/>
            <person name="Rusch D."/>
            <person name="Podicherti R."/>
            <person name="Tsui H.-C.T."/>
            <person name="Winkler M.E."/>
        </authorList>
    </citation>
    <scope>NUCLEOTIDE SEQUENCE</scope>
</reference>
<protein>
    <submittedName>
        <fullName evidence="1">Uncharacterized protein</fullName>
    </submittedName>
</protein>
<organism evidence="1">
    <name type="scientific">marine metagenome</name>
    <dbReference type="NCBI Taxonomy" id="408172"/>
    <lineage>
        <taxon>unclassified sequences</taxon>
        <taxon>metagenomes</taxon>
        <taxon>ecological metagenomes</taxon>
    </lineage>
</organism>
<dbReference type="EMBL" id="UINC01030560">
    <property type="protein sequence ID" value="SVB15157.1"/>
    <property type="molecule type" value="Genomic_DNA"/>
</dbReference>
<sequence length="29" mass="3399">MKKVYIFLLIITTFGFGNQNQTNRESFTS</sequence>
<proteinExistence type="predicted"/>
<evidence type="ECO:0000313" key="1">
    <source>
        <dbReference type="EMBL" id="SVB15157.1"/>
    </source>
</evidence>